<dbReference type="OrthoDB" id="55320at2759"/>
<organism evidence="1 2">
    <name type="scientific">Seminavis robusta</name>
    <dbReference type="NCBI Taxonomy" id="568900"/>
    <lineage>
        <taxon>Eukaryota</taxon>
        <taxon>Sar</taxon>
        <taxon>Stramenopiles</taxon>
        <taxon>Ochrophyta</taxon>
        <taxon>Bacillariophyta</taxon>
        <taxon>Bacillariophyceae</taxon>
        <taxon>Bacillariophycidae</taxon>
        <taxon>Naviculales</taxon>
        <taxon>Naviculaceae</taxon>
        <taxon>Seminavis</taxon>
    </lineage>
</organism>
<evidence type="ECO:0000313" key="2">
    <source>
        <dbReference type="Proteomes" id="UP001153069"/>
    </source>
</evidence>
<name>A0A9N8EWV7_9STRA</name>
<sequence>MKDAANLPDVMEPKSNILYSDIQYDTLNWKGERELQSSITVRPKRTLQDAYTNSYCKAISASKCPCNSNIQVTTGARPAIYCSCYAAKRTQKEDTGELKKMGSYVAHRFLEEHKDNTLFEGFSRLMGTVIVGTSEHVVAAPMAAYLVRNQSRFRWSHKFKYIPVKEVVELIQRTTIDSLNMSVLQHDSGCFLTSEALHYLQCPKKNFEHYCLIDFFQEYEIVRSDKPSETNEAEGTYTTIDDNAHPGYNKQIIKKQKEPVLAQFSHWAFPDASSFGGDILQMSQYPMNTSVENYCQTILVLYHPFRSLDDITIDGSFHKMFKRVYHTGVPCHIRELLSNVQMFYNSVRMLPKEDPILNCTERFHSPGSTDLQDQDSDAEDDDNFFDGVFDLLSPQRQQQAQASNSGVVQGNISLQNLRKAGARGCCFSIYHQLSPRPLP</sequence>
<gene>
    <name evidence="1" type="ORF">SEMRO_2179_G317910.1</name>
</gene>
<dbReference type="EMBL" id="CAICTM010002177">
    <property type="protein sequence ID" value="CAB9528243.1"/>
    <property type="molecule type" value="Genomic_DNA"/>
</dbReference>
<dbReference type="AlphaFoldDB" id="A0A9N8EWV7"/>
<reference evidence="1" key="1">
    <citation type="submission" date="2020-06" db="EMBL/GenBank/DDBJ databases">
        <authorList>
            <consortium name="Plant Systems Biology data submission"/>
        </authorList>
    </citation>
    <scope>NUCLEOTIDE SEQUENCE</scope>
    <source>
        <strain evidence="1">D6</strain>
    </source>
</reference>
<comment type="caution">
    <text evidence="1">The sequence shown here is derived from an EMBL/GenBank/DDBJ whole genome shotgun (WGS) entry which is preliminary data.</text>
</comment>
<evidence type="ECO:0000313" key="1">
    <source>
        <dbReference type="EMBL" id="CAB9528243.1"/>
    </source>
</evidence>
<keyword evidence="2" id="KW-1185">Reference proteome</keyword>
<proteinExistence type="predicted"/>
<protein>
    <submittedName>
        <fullName evidence="1">Uncharacterized protein</fullName>
    </submittedName>
</protein>
<accession>A0A9N8EWV7</accession>
<dbReference type="Proteomes" id="UP001153069">
    <property type="component" value="Unassembled WGS sequence"/>
</dbReference>